<dbReference type="InterPro" id="IPR000897">
    <property type="entry name" value="SRP54_GTPase_dom"/>
</dbReference>
<dbReference type="HAMAP" id="MF_00920">
    <property type="entry name" value="FtsY"/>
    <property type="match status" value="1"/>
</dbReference>
<evidence type="ECO:0000256" key="9">
    <source>
        <dbReference type="HAMAP-Rule" id="MF_00920"/>
    </source>
</evidence>
<dbReference type="RefSeq" id="WP_079588278.1">
    <property type="nucleotide sequence ID" value="NZ_FUYN01000001.1"/>
</dbReference>
<dbReference type="CDD" id="cd17874">
    <property type="entry name" value="FtsY"/>
    <property type="match status" value="1"/>
</dbReference>
<dbReference type="GO" id="GO:0005047">
    <property type="term" value="F:signal recognition particle binding"/>
    <property type="evidence" value="ECO:0007669"/>
    <property type="project" value="TreeGrafter"/>
</dbReference>
<comment type="similarity">
    <text evidence="9">Belongs to the GTP-binding SRP family. FtsY subfamily.</text>
</comment>
<dbReference type="EMBL" id="FUYN01000001">
    <property type="protein sequence ID" value="SKB25347.1"/>
    <property type="molecule type" value="Genomic_DNA"/>
</dbReference>
<feature type="compositionally biased region" description="Acidic residues" evidence="10">
    <location>
        <begin position="31"/>
        <end position="49"/>
    </location>
</feature>
<keyword evidence="3 9" id="KW-0547">Nucleotide-binding</keyword>
<comment type="function">
    <text evidence="9">Involved in targeting and insertion of nascent membrane proteins into the cytoplasmic membrane. Acts as a receptor for the complex formed by the signal recognition particle (SRP) and the ribosome-nascent chain (RNC).</text>
</comment>
<protein>
    <recommendedName>
        <fullName evidence="9">Signal recognition particle receptor FtsY</fullName>
        <shortName evidence="9">SRP receptor</shortName>
        <ecNumber evidence="9">3.6.5.4</ecNumber>
    </recommendedName>
</protein>
<dbReference type="Gene3D" id="3.40.50.300">
    <property type="entry name" value="P-loop containing nucleotide triphosphate hydrolases"/>
    <property type="match status" value="1"/>
</dbReference>
<keyword evidence="4 9" id="KW-0378">Hydrolase</keyword>
<gene>
    <name evidence="9" type="primary">ftsY</name>
    <name evidence="12" type="ORF">SAMN02745120_0288</name>
</gene>
<dbReference type="InterPro" id="IPR013822">
    <property type="entry name" value="Signal_recog_particl_SRP54_hlx"/>
</dbReference>
<dbReference type="AlphaFoldDB" id="A0A1T4ZRZ4"/>
<dbReference type="EC" id="3.6.5.4" evidence="9"/>
<dbReference type="SUPFAM" id="SSF52540">
    <property type="entry name" value="P-loop containing nucleoside triphosphate hydrolases"/>
    <property type="match status" value="1"/>
</dbReference>
<dbReference type="Pfam" id="PF02881">
    <property type="entry name" value="SRP54_N"/>
    <property type="match status" value="1"/>
</dbReference>
<sequence length="406" mass="44996">MLKKFWNSLNKKNDSTNEEIVEKDDLKAEEENWENANTDEDINANEMNEDDKEVIEEESIVESIEENIEEASLNDNVEAGKIEEVSLNQAESDMDEEQPQKNLGFFAKLKEGLSKTTQNLTGKLDELFKGHIEIDEELYEEIEEILITGDVGFETTLKIVDMLRKNVKKKSIQDVKDVREELKLIVEEILSGDDSNLKLEPKPAILVIVGVNGVGKTTSIGKIAMRLKSEGKSVLLAAGDTFRAAAAEQLEVWADRAGVELIKHQEGSDPSAVIFDAISGAKARNTDVLICDTAGRLHNKKNLMQELAKIFRIIDREYPEATKEVLLVIDATTGQNAINQVKIFKEAAPLTGIILTKLDGTAKGGVVLSIKSEQQLPIKLIGVGEKIEDLQDFNAKDFAKALFSSN</sequence>
<dbReference type="SUPFAM" id="SSF47364">
    <property type="entry name" value="Domain of the SRP/SRP receptor G-proteins"/>
    <property type="match status" value="1"/>
</dbReference>
<keyword evidence="6 9" id="KW-0472">Membrane</keyword>
<dbReference type="InterPro" id="IPR001251">
    <property type="entry name" value="CRAL-TRIO_dom"/>
</dbReference>
<dbReference type="PANTHER" id="PTHR43134">
    <property type="entry name" value="SIGNAL RECOGNITION PARTICLE RECEPTOR SUBUNIT ALPHA"/>
    <property type="match status" value="1"/>
</dbReference>
<dbReference type="InterPro" id="IPR004390">
    <property type="entry name" value="SR_rcpt_FtsY"/>
</dbReference>
<dbReference type="Gene3D" id="1.20.120.140">
    <property type="entry name" value="Signal recognition particle SRP54, nucleotide-binding domain"/>
    <property type="match status" value="1"/>
</dbReference>
<dbReference type="NCBIfam" id="TIGR00064">
    <property type="entry name" value="ftsY"/>
    <property type="match status" value="1"/>
</dbReference>
<dbReference type="GO" id="GO:0006614">
    <property type="term" value="P:SRP-dependent cotranslational protein targeting to membrane"/>
    <property type="evidence" value="ECO:0007669"/>
    <property type="project" value="InterPro"/>
</dbReference>
<proteinExistence type="inferred from homology"/>
<accession>A0A1T4ZRZ4</accession>
<dbReference type="SMART" id="SM00963">
    <property type="entry name" value="SRP54_N"/>
    <property type="match status" value="1"/>
</dbReference>
<evidence type="ECO:0000256" key="2">
    <source>
        <dbReference type="ARBA" id="ARBA00022490"/>
    </source>
</evidence>
<dbReference type="FunFam" id="1.20.120.140:FF:000002">
    <property type="entry name" value="Signal recognition particle receptor FtsY"/>
    <property type="match status" value="1"/>
</dbReference>
<dbReference type="GO" id="GO:0005737">
    <property type="term" value="C:cytoplasm"/>
    <property type="evidence" value="ECO:0007669"/>
    <property type="project" value="UniProtKB-SubCell"/>
</dbReference>
<evidence type="ECO:0000256" key="10">
    <source>
        <dbReference type="SAM" id="MobiDB-lite"/>
    </source>
</evidence>
<keyword evidence="1 9" id="KW-1003">Cell membrane</keyword>
<name>A0A1T4ZRZ4_9FIRM</name>
<feature type="domain" description="CRAL-TRIO" evidence="11">
    <location>
        <begin position="182"/>
        <end position="388"/>
    </location>
</feature>
<dbReference type="InterPro" id="IPR003593">
    <property type="entry name" value="AAA+_ATPase"/>
</dbReference>
<dbReference type="SMART" id="SM00382">
    <property type="entry name" value="AAA"/>
    <property type="match status" value="1"/>
</dbReference>
<comment type="catalytic activity">
    <reaction evidence="8 9">
        <text>GTP + H2O = GDP + phosphate + H(+)</text>
        <dbReference type="Rhea" id="RHEA:19669"/>
        <dbReference type="ChEBI" id="CHEBI:15377"/>
        <dbReference type="ChEBI" id="CHEBI:15378"/>
        <dbReference type="ChEBI" id="CHEBI:37565"/>
        <dbReference type="ChEBI" id="CHEBI:43474"/>
        <dbReference type="ChEBI" id="CHEBI:58189"/>
        <dbReference type="EC" id="3.6.5.4"/>
    </reaction>
</comment>
<feature type="region of interest" description="Disordered" evidence="10">
    <location>
        <begin position="1"/>
        <end position="49"/>
    </location>
</feature>
<feature type="binding site" evidence="9">
    <location>
        <begin position="210"/>
        <end position="217"/>
    </location>
    <ligand>
        <name>GTP</name>
        <dbReference type="ChEBI" id="CHEBI:37565"/>
    </ligand>
</feature>
<dbReference type="Pfam" id="PF00448">
    <property type="entry name" value="SRP54"/>
    <property type="match status" value="1"/>
</dbReference>
<dbReference type="SMART" id="SM00962">
    <property type="entry name" value="SRP54"/>
    <property type="match status" value="1"/>
</dbReference>
<dbReference type="PROSITE" id="PS50191">
    <property type="entry name" value="CRAL_TRIO"/>
    <property type="match status" value="1"/>
</dbReference>
<reference evidence="13" key="1">
    <citation type="submission" date="2017-02" db="EMBL/GenBank/DDBJ databases">
        <authorList>
            <person name="Varghese N."/>
            <person name="Submissions S."/>
        </authorList>
    </citation>
    <scope>NUCLEOTIDE SEQUENCE [LARGE SCALE GENOMIC DNA]</scope>
    <source>
        <strain evidence="13">ATCC 35199</strain>
    </source>
</reference>
<feature type="binding site" evidence="9">
    <location>
        <begin position="356"/>
        <end position="359"/>
    </location>
    <ligand>
        <name>GTP</name>
        <dbReference type="ChEBI" id="CHEBI:37565"/>
    </ligand>
</feature>
<evidence type="ECO:0000313" key="12">
    <source>
        <dbReference type="EMBL" id="SKB25347.1"/>
    </source>
</evidence>
<keyword evidence="7 9" id="KW-0675">Receptor</keyword>
<dbReference type="GO" id="GO:0005886">
    <property type="term" value="C:plasma membrane"/>
    <property type="evidence" value="ECO:0007669"/>
    <property type="project" value="UniProtKB-SubCell"/>
</dbReference>
<keyword evidence="5 9" id="KW-0342">GTP-binding</keyword>
<keyword evidence="2 9" id="KW-0963">Cytoplasm</keyword>
<dbReference type="OrthoDB" id="9804720at2"/>
<evidence type="ECO:0000256" key="4">
    <source>
        <dbReference type="ARBA" id="ARBA00022801"/>
    </source>
</evidence>
<comment type="subunit">
    <text evidence="9">Part of the signal recognition particle protein translocation system, which is composed of SRP and FtsY.</text>
</comment>
<dbReference type="InterPro" id="IPR042101">
    <property type="entry name" value="SRP54_N_sf"/>
</dbReference>
<evidence type="ECO:0000313" key="13">
    <source>
        <dbReference type="Proteomes" id="UP000243406"/>
    </source>
</evidence>
<evidence type="ECO:0000256" key="5">
    <source>
        <dbReference type="ARBA" id="ARBA00023134"/>
    </source>
</evidence>
<keyword evidence="13" id="KW-1185">Reference proteome</keyword>
<dbReference type="InterPro" id="IPR036225">
    <property type="entry name" value="SRP/SRP_N"/>
</dbReference>
<dbReference type="GO" id="GO:0003924">
    <property type="term" value="F:GTPase activity"/>
    <property type="evidence" value="ECO:0007669"/>
    <property type="project" value="UniProtKB-UniRule"/>
</dbReference>
<dbReference type="GO" id="GO:0005525">
    <property type="term" value="F:GTP binding"/>
    <property type="evidence" value="ECO:0007669"/>
    <property type="project" value="UniProtKB-UniRule"/>
</dbReference>
<evidence type="ECO:0000256" key="7">
    <source>
        <dbReference type="ARBA" id="ARBA00023170"/>
    </source>
</evidence>
<evidence type="ECO:0000256" key="6">
    <source>
        <dbReference type="ARBA" id="ARBA00023136"/>
    </source>
</evidence>
<organism evidence="12 13">
    <name type="scientific">Acetoanaerobium noterae</name>
    <dbReference type="NCBI Taxonomy" id="745369"/>
    <lineage>
        <taxon>Bacteria</taxon>
        <taxon>Bacillati</taxon>
        <taxon>Bacillota</taxon>
        <taxon>Clostridia</taxon>
        <taxon>Peptostreptococcales</taxon>
        <taxon>Filifactoraceae</taxon>
        <taxon>Acetoanaerobium</taxon>
    </lineage>
</organism>
<dbReference type="PANTHER" id="PTHR43134:SF1">
    <property type="entry name" value="SIGNAL RECOGNITION PARTICLE RECEPTOR SUBUNIT ALPHA"/>
    <property type="match status" value="1"/>
</dbReference>
<dbReference type="PROSITE" id="PS00300">
    <property type="entry name" value="SRP54"/>
    <property type="match status" value="1"/>
</dbReference>
<evidence type="ECO:0000256" key="3">
    <source>
        <dbReference type="ARBA" id="ARBA00022741"/>
    </source>
</evidence>
<dbReference type="InterPro" id="IPR027417">
    <property type="entry name" value="P-loop_NTPase"/>
</dbReference>
<dbReference type="Proteomes" id="UP000243406">
    <property type="component" value="Unassembled WGS sequence"/>
</dbReference>
<evidence type="ECO:0000256" key="1">
    <source>
        <dbReference type="ARBA" id="ARBA00022475"/>
    </source>
</evidence>
<dbReference type="FunFam" id="3.40.50.300:FF:000053">
    <property type="entry name" value="Signal recognition particle receptor FtsY"/>
    <property type="match status" value="1"/>
</dbReference>
<evidence type="ECO:0000259" key="11">
    <source>
        <dbReference type="PROSITE" id="PS50191"/>
    </source>
</evidence>
<comment type="subcellular location">
    <subcellularLocation>
        <location evidence="9">Cell membrane</location>
        <topology evidence="9">Peripheral membrane protein</topology>
        <orientation evidence="9">Cytoplasmic side</orientation>
    </subcellularLocation>
    <subcellularLocation>
        <location evidence="9">Cytoplasm</location>
    </subcellularLocation>
</comment>
<evidence type="ECO:0000256" key="8">
    <source>
        <dbReference type="ARBA" id="ARBA00048027"/>
    </source>
</evidence>
<feature type="binding site" evidence="9">
    <location>
        <begin position="292"/>
        <end position="296"/>
    </location>
    <ligand>
        <name>GTP</name>
        <dbReference type="ChEBI" id="CHEBI:37565"/>
    </ligand>
</feature>